<comment type="caution">
    <text evidence="7">The sequence shown here is derived from an EMBL/GenBank/DDBJ whole genome shotgun (WGS) entry which is preliminary data.</text>
</comment>
<keyword evidence="4 6" id="KW-1133">Transmembrane helix</keyword>
<keyword evidence="5 6" id="KW-0472">Membrane</keyword>
<gene>
    <name evidence="7" type="ORF">R83534S58_LOCUS1400</name>
</gene>
<dbReference type="RefSeq" id="WP_282023905.1">
    <property type="nucleotide sequence ID" value="NZ_CAMXCH010000003.1"/>
</dbReference>
<comment type="subcellular location">
    <subcellularLocation>
        <location evidence="1">Cell membrane</location>
        <topology evidence="1">Multi-pass membrane protein</topology>
    </subcellularLocation>
</comment>
<evidence type="ECO:0000256" key="5">
    <source>
        <dbReference type="ARBA" id="ARBA00023136"/>
    </source>
</evidence>
<protein>
    <submittedName>
        <fullName evidence="7">Permease protein LptF (LptF) (PDB:6S8H)</fullName>
    </submittedName>
</protein>
<evidence type="ECO:0000256" key="4">
    <source>
        <dbReference type="ARBA" id="ARBA00022989"/>
    </source>
</evidence>
<evidence type="ECO:0000256" key="1">
    <source>
        <dbReference type="ARBA" id="ARBA00004651"/>
    </source>
</evidence>
<keyword evidence="3 6" id="KW-0812">Transmembrane</keyword>
<name>A0ABM9HQD9_9PROT</name>
<keyword evidence="2" id="KW-1003">Cell membrane</keyword>
<feature type="transmembrane region" description="Helical" evidence="6">
    <location>
        <begin position="75"/>
        <end position="93"/>
    </location>
</feature>
<evidence type="ECO:0000313" key="7">
    <source>
        <dbReference type="EMBL" id="CAI3945641.1"/>
    </source>
</evidence>
<feature type="transmembrane region" description="Helical" evidence="6">
    <location>
        <begin position="312"/>
        <end position="331"/>
    </location>
</feature>
<feature type="transmembrane region" description="Helical" evidence="6">
    <location>
        <begin position="338"/>
        <end position="355"/>
    </location>
</feature>
<dbReference type="EMBL" id="CAMXCH010000003">
    <property type="protein sequence ID" value="CAI3945641.1"/>
    <property type="molecule type" value="Genomic_DNA"/>
</dbReference>
<accession>A0ABM9HQD9</accession>
<keyword evidence="8" id="KW-1185">Reference proteome</keyword>
<dbReference type="PANTHER" id="PTHR33529">
    <property type="entry name" value="SLR0882 PROTEIN-RELATED"/>
    <property type="match status" value="1"/>
</dbReference>
<dbReference type="InterPro" id="IPR005495">
    <property type="entry name" value="LptG/LptF_permease"/>
</dbReference>
<evidence type="ECO:0000313" key="8">
    <source>
        <dbReference type="Proteomes" id="UP001154272"/>
    </source>
</evidence>
<reference evidence="7" key="1">
    <citation type="submission" date="2022-10" db="EMBL/GenBank/DDBJ databases">
        <authorList>
            <person name="Botero Cardona J."/>
        </authorList>
    </citation>
    <scope>NUCLEOTIDE SEQUENCE</scope>
    <source>
        <strain evidence="7">R-83534</strain>
    </source>
</reference>
<sequence>MSNNNSSSHHKNFFWSRPIPGTLDHYCIYLALPTFLIALGIILAALMLARLLVLLDLLASDNSPLSTFLGLLADLVPHYLGLAIPAALCVAVFSSVRQMSINNEIDALLSSGISLLRYSRPYILSGIVVSISCIILYGYIQPYARYDFRAAYFYASHAGWVPNIQSHTIVKPSDNLVMVVDQATDHGTHLSGVFIRQKTFNEKKKPIEHIIIAKTGTFYTADNRSKIQLNLYNGQNLTLTSNGKNNITDFTQAEKQLKQEGKKVIFRNRGDDERELTIVELYQRLRYPTNFVDVSTGKIKILDIKAEFHFRLVRALSILCIPLLATGLAIIKKRKKRNWGAPLIAAVTLVTYDHIQQLGSELVASGHHSALIALWLPLFLFFILCCAILRFKSGSLGLSFNFLLKRPASLIGK</sequence>
<evidence type="ECO:0000256" key="2">
    <source>
        <dbReference type="ARBA" id="ARBA00022475"/>
    </source>
</evidence>
<feature type="transmembrane region" description="Helical" evidence="6">
    <location>
        <begin position="367"/>
        <end position="389"/>
    </location>
</feature>
<dbReference type="Pfam" id="PF03739">
    <property type="entry name" value="LptF_LptG"/>
    <property type="match status" value="1"/>
</dbReference>
<feature type="transmembrane region" description="Helical" evidence="6">
    <location>
        <begin position="122"/>
        <end position="140"/>
    </location>
</feature>
<evidence type="ECO:0000256" key="6">
    <source>
        <dbReference type="SAM" id="Phobius"/>
    </source>
</evidence>
<feature type="transmembrane region" description="Helical" evidence="6">
    <location>
        <begin position="26"/>
        <end position="55"/>
    </location>
</feature>
<dbReference type="PANTHER" id="PTHR33529:SF6">
    <property type="entry name" value="YJGP_YJGQ FAMILY PERMEASE"/>
    <property type="match status" value="1"/>
</dbReference>
<organism evidence="7 8">
    <name type="scientific">Commensalibacter papalotli</name>
    <name type="common">ex Botero et al. 2024</name>
    <dbReference type="NCBI Taxonomy" id="2972766"/>
    <lineage>
        <taxon>Bacteria</taxon>
        <taxon>Pseudomonadati</taxon>
        <taxon>Pseudomonadota</taxon>
        <taxon>Alphaproteobacteria</taxon>
        <taxon>Acetobacterales</taxon>
        <taxon>Acetobacteraceae</taxon>
    </lineage>
</organism>
<proteinExistence type="predicted"/>
<dbReference type="Proteomes" id="UP001154272">
    <property type="component" value="Unassembled WGS sequence"/>
</dbReference>
<evidence type="ECO:0000256" key="3">
    <source>
        <dbReference type="ARBA" id="ARBA00022692"/>
    </source>
</evidence>